<feature type="chain" id="PRO_5047448161" evidence="1">
    <location>
        <begin position="21"/>
        <end position="201"/>
    </location>
</feature>
<dbReference type="RefSeq" id="WP_211546890.1">
    <property type="nucleotide sequence ID" value="NZ_JAGTUF010000003.1"/>
</dbReference>
<keyword evidence="1" id="KW-0732">Signal</keyword>
<keyword evidence="4" id="KW-1185">Reference proteome</keyword>
<dbReference type="SUPFAM" id="SSF159594">
    <property type="entry name" value="XCC0632-like"/>
    <property type="match status" value="1"/>
</dbReference>
<sequence length="201" mass="21221">MILSRLLLSCAMAALVAACAQPAPPKDRFYRLETARQSALFSTPALGIVEVGHLSTDGVLSERPLAYQDADGALGRYRYDLWAEPPTALLQGALVEALRQSGIAATVITPETRVPPDWIVRGRLNRFEMTTAAGQANAAVELTVVSARDGSLLLLKSYQANISSAAGPQAEVAALTRASSDIIAAFLADLGRAAQTMKTSP</sequence>
<dbReference type="Proteomes" id="UP000680714">
    <property type="component" value="Unassembled WGS sequence"/>
</dbReference>
<evidence type="ECO:0000259" key="2">
    <source>
        <dbReference type="Pfam" id="PF03886"/>
    </source>
</evidence>
<evidence type="ECO:0000313" key="4">
    <source>
        <dbReference type="Proteomes" id="UP000680714"/>
    </source>
</evidence>
<organism evidence="3 4">
    <name type="scientific">Magnetospirillum sulfuroxidans</name>
    <dbReference type="NCBI Taxonomy" id="611300"/>
    <lineage>
        <taxon>Bacteria</taxon>
        <taxon>Pseudomonadati</taxon>
        <taxon>Pseudomonadota</taxon>
        <taxon>Alphaproteobacteria</taxon>
        <taxon>Rhodospirillales</taxon>
        <taxon>Rhodospirillaceae</taxon>
        <taxon>Magnetospirillum</taxon>
    </lineage>
</organism>
<dbReference type="PROSITE" id="PS51257">
    <property type="entry name" value="PROKAR_LIPOPROTEIN"/>
    <property type="match status" value="1"/>
</dbReference>
<dbReference type="Pfam" id="PF03886">
    <property type="entry name" value="ABC_trans_aux"/>
    <property type="match status" value="1"/>
</dbReference>
<evidence type="ECO:0000313" key="3">
    <source>
        <dbReference type="EMBL" id="MBR9971285.1"/>
    </source>
</evidence>
<reference evidence="3 4" key="1">
    <citation type="submission" date="2021-04" db="EMBL/GenBank/DDBJ databases">
        <title>Magnetospirillum sulfuroxidans sp. nov., a facultative chemolithoautotrophic sulfur-oxidizing alphaproteobacterium isolated from freshwater sediment and proposals for Paramagetospirillum gen. nov., and Magnetospirillaceae fam. nov.</title>
        <authorList>
            <person name="Koziaeva V."/>
            <person name="Geelhoed J.S."/>
            <person name="Sorokin D.Y."/>
            <person name="Grouzdev D.S."/>
        </authorList>
    </citation>
    <scope>NUCLEOTIDE SEQUENCE [LARGE SCALE GENOMIC DNA]</scope>
    <source>
        <strain evidence="3 4">J10</strain>
    </source>
</reference>
<feature type="signal peptide" evidence="1">
    <location>
        <begin position="1"/>
        <end position="20"/>
    </location>
</feature>
<name>A0ABS5IA46_9PROT</name>
<comment type="caution">
    <text evidence="3">The sequence shown here is derived from an EMBL/GenBank/DDBJ whole genome shotgun (WGS) entry which is preliminary data.</text>
</comment>
<dbReference type="InterPro" id="IPR005586">
    <property type="entry name" value="ABC_trans_aux"/>
</dbReference>
<protein>
    <submittedName>
        <fullName evidence="3">Membrane integrity-associated transporter subunit PqiC</fullName>
    </submittedName>
</protein>
<feature type="domain" description="ABC-type transport auxiliary lipoprotein component" evidence="2">
    <location>
        <begin position="30"/>
        <end position="181"/>
    </location>
</feature>
<dbReference type="Gene3D" id="3.40.50.10610">
    <property type="entry name" value="ABC-type transport auxiliary lipoprotein component"/>
    <property type="match status" value="1"/>
</dbReference>
<evidence type="ECO:0000256" key="1">
    <source>
        <dbReference type="SAM" id="SignalP"/>
    </source>
</evidence>
<dbReference type="EMBL" id="JAGTUF010000003">
    <property type="protein sequence ID" value="MBR9971285.1"/>
    <property type="molecule type" value="Genomic_DNA"/>
</dbReference>
<gene>
    <name evidence="3" type="ORF">KEC16_06130</name>
</gene>
<accession>A0ABS5IA46</accession>
<proteinExistence type="predicted"/>